<dbReference type="GO" id="GO:0030170">
    <property type="term" value="F:pyridoxal phosphate binding"/>
    <property type="evidence" value="ECO:0007669"/>
    <property type="project" value="InterPro"/>
</dbReference>
<dbReference type="EMBL" id="AGCI01000049">
    <property type="protein sequence ID" value="EHM42606.1"/>
    <property type="molecule type" value="Genomic_DNA"/>
</dbReference>
<comment type="similarity">
    <text evidence="5">Belongs to the class-II pyridoxal-phosphate-dependent aminotransferase family. MalY/PatB cystathionine beta-lyase subfamily.</text>
</comment>
<dbReference type="PATRIC" id="fig|1002364.3.peg.2095"/>
<feature type="domain" description="Aminotransferase class I/classII large" evidence="6">
    <location>
        <begin position="32"/>
        <end position="380"/>
    </location>
</feature>
<keyword evidence="7" id="KW-0032">Aminotransferase</keyword>
<protein>
    <recommendedName>
        <fullName evidence="2">cysteine-S-conjugate beta-lyase</fullName>
        <ecNumber evidence="2">4.4.1.13</ecNumber>
    </recommendedName>
</protein>
<evidence type="ECO:0000256" key="5">
    <source>
        <dbReference type="ARBA" id="ARBA00037974"/>
    </source>
</evidence>
<evidence type="ECO:0000256" key="1">
    <source>
        <dbReference type="ARBA" id="ARBA00001933"/>
    </source>
</evidence>
<dbReference type="Gene3D" id="3.40.640.10">
    <property type="entry name" value="Type I PLP-dependent aspartate aminotransferase-like (Major domain)"/>
    <property type="match status" value="1"/>
</dbReference>
<dbReference type="InterPro" id="IPR004839">
    <property type="entry name" value="Aminotransferase_I/II_large"/>
</dbReference>
<dbReference type="AlphaFoldDB" id="G9Y6U1"/>
<organism evidence="7 8">
    <name type="scientific">Hafnia alvei ATCC 51873</name>
    <dbReference type="NCBI Taxonomy" id="1002364"/>
    <lineage>
        <taxon>Bacteria</taxon>
        <taxon>Pseudomonadati</taxon>
        <taxon>Pseudomonadota</taxon>
        <taxon>Gammaproteobacteria</taxon>
        <taxon>Enterobacterales</taxon>
        <taxon>Hafniaceae</taxon>
        <taxon>Hafnia</taxon>
    </lineage>
</organism>
<dbReference type="HOGENOM" id="CLU_017584_15_0_6"/>
<dbReference type="EC" id="4.4.1.13" evidence="2"/>
<dbReference type="InterPro" id="IPR051798">
    <property type="entry name" value="Class-II_PLP-Dep_Aminotrans"/>
</dbReference>
<dbReference type="SUPFAM" id="SSF53383">
    <property type="entry name" value="PLP-dependent transferases"/>
    <property type="match status" value="1"/>
</dbReference>
<dbReference type="GO" id="GO:0047804">
    <property type="term" value="F:cysteine-S-conjugate beta-lyase activity"/>
    <property type="evidence" value="ECO:0007669"/>
    <property type="project" value="UniProtKB-EC"/>
</dbReference>
<sequence length="397" mass="45343">MSLFDSIVTRDENCRKHGQLQQMFGTDDVLPLWIADMDFKTPEPIIHALRSVVTQPIQGYNLDYPHWKTSVTQWYKKRYDVDVNEEWLHFVPGVIKTIVLSLMALTKAGDNILTCTPIYDPYPNFVKTSGRNLIQTGLIEENGCFKFDWHDFREKLKTCKMFLFSSPHNPGGIVWDLDTIEKINRYCHEAGVIVISDEVHCDLTLPGKLHTPFFTVNEPLNSQSIVFTSTSKAFNTPAIQGGIAIIKNEELRHRFYSFLDNCYLAETNSLQQAAIYSAYTHCYDWHQKLLSYLSDNVKYVKDEIEKNCPLISVVYGGASYLLFLNAEKMQLSDEQLKQFFVHDAKLGLSPGAQYGPGGEGHMRLNIGCPRSVLVEAMKRLKKAYQHKMGSTPECEMT</sequence>
<keyword evidence="3" id="KW-0663">Pyridoxal phosphate</keyword>
<evidence type="ECO:0000259" key="6">
    <source>
        <dbReference type="Pfam" id="PF00155"/>
    </source>
</evidence>
<gene>
    <name evidence="7" type="ORF">HMPREF0454_02311</name>
</gene>
<evidence type="ECO:0000256" key="4">
    <source>
        <dbReference type="ARBA" id="ARBA00023239"/>
    </source>
</evidence>
<dbReference type="PANTHER" id="PTHR43525:SF1">
    <property type="entry name" value="PROTEIN MALY"/>
    <property type="match status" value="1"/>
</dbReference>
<accession>G9Y6U1</accession>
<evidence type="ECO:0000313" key="7">
    <source>
        <dbReference type="EMBL" id="EHM42606.1"/>
    </source>
</evidence>
<dbReference type="GO" id="GO:0008483">
    <property type="term" value="F:transaminase activity"/>
    <property type="evidence" value="ECO:0007669"/>
    <property type="project" value="UniProtKB-KW"/>
</dbReference>
<dbReference type="InterPro" id="IPR015422">
    <property type="entry name" value="PyrdxlP-dep_Trfase_small"/>
</dbReference>
<dbReference type="Proteomes" id="UP000005959">
    <property type="component" value="Unassembled WGS sequence"/>
</dbReference>
<dbReference type="CDD" id="cd00609">
    <property type="entry name" value="AAT_like"/>
    <property type="match status" value="1"/>
</dbReference>
<reference evidence="7 8" key="1">
    <citation type="submission" date="2011-08" db="EMBL/GenBank/DDBJ databases">
        <authorList>
            <person name="Weinstock G."/>
            <person name="Sodergren E."/>
            <person name="Clifton S."/>
            <person name="Fulton L."/>
            <person name="Fulton B."/>
            <person name="Courtney L."/>
            <person name="Fronick C."/>
            <person name="Harrison M."/>
            <person name="Strong C."/>
            <person name="Farmer C."/>
            <person name="Delahaunty K."/>
            <person name="Markovic C."/>
            <person name="Hall O."/>
            <person name="Minx P."/>
            <person name="Tomlinson C."/>
            <person name="Mitreva M."/>
            <person name="Hou S."/>
            <person name="Chen J."/>
            <person name="Wollam A."/>
            <person name="Pepin K.H."/>
            <person name="Johnson M."/>
            <person name="Bhonagiri V."/>
            <person name="Zhang X."/>
            <person name="Suruliraj S."/>
            <person name="Warren W."/>
            <person name="Chinwalla A."/>
            <person name="Mardis E.R."/>
            <person name="Wilson R.K."/>
        </authorList>
    </citation>
    <scope>NUCLEOTIDE SEQUENCE [LARGE SCALE GENOMIC DNA]</scope>
    <source>
        <strain evidence="7 8">ATCC 51873</strain>
    </source>
</reference>
<name>G9Y6U1_HAFAL</name>
<evidence type="ECO:0000256" key="2">
    <source>
        <dbReference type="ARBA" id="ARBA00012224"/>
    </source>
</evidence>
<dbReference type="NCBIfam" id="TIGR04350">
    <property type="entry name" value="C_S_lyase_PatB"/>
    <property type="match status" value="1"/>
</dbReference>
<dbReference type="InterPro" id="IPR027619">
    <property type="entry name" value="C-S_lyase_PatB-like"/>
</dbReference>
<dbReference type="Gene3D" id="3.90.1150.10">
    <property type="entry name" value="Aspartate Aminotransferase, domain 1"/>
    <property type="match status" value="1"/>
</dbReference>
<comment type="caution">
    <text evidence="7">The sequence shown here is derived from an EMBL/GenBank/DDBJ whole genome shotgun (WGS) entry which is preliminary data.</text>
</comment>
<proteinExistence type="inferred from homology"/>
<evidence type="ECO:0000256" key="3">
    <source>
        <dbReference type="ARBA" id="ARBA00022898"/>
    </source>
</evidence>
<keyword evidence="4" id="KW-0456">Lyase</keyword>
<dbReference type="Pfam" id="PF00155">
    <property type="entry name" value="Aminotran_1_2"/>
    <property type="match status" value="1"/>
</dbReference>
<dbReference type="InterPro" id="IPR015424">
    <property type="entry name" value="PyrdxlP-dep_Trfase"/>
</dbReference>
<dbReference type="InterPro" id="IPR015421">
    <property type="entry name" value="PyrdxlP-dep_Trfase_major"/>
</dbReference>
<evidence type="ECO:0000313" key="8">
    <source>
        <dbReference type="Proteomes" id="UP000005959"/>
    </source>
</evidence>
<comment type="cofactor">
    <cofactor evidence="1">
        <name>pyridoxal 5'-phosphate</name>
        <dbReference type="ChEBI" id="CHEBI:597326"/>
    </cofactor>
</comment>
<dbReference type="PANTHER" id="PTHR43525">
    <property type="entry name" value="PROTEIN MALY"/>
    <property type="match status" value="1"/>
</dbReference>
<keyword evidence="7" id="KW-0808">Transferase</keyword>
<dbReference type="RefSeq" id="WP_004847411.1">
    <property type="nucleotide sequence ID" value="NZ_JH417518.1"/>
</dbReference>